<organism evidence="2 3">
    <name type="scientific">Streptomyces fodineus</name>
    <dbReference type="NCBI Taxonomy" id="1904616"/>
    <lineage>
        <taxon>Bacteria</taxon>
        <taxon>Bacillati</taxon>
        <taxon>Actinomycetota</taxon>
        <taxon>Actinomycetes</taxon>
        <taxon>Kitasatosporales</taxon>
        <taxon>Streptomycetaceae</taxon>
        <taxon>Streptomyces</taxon>
    </lineage>
</organism>
<proteinExistence type="predicted"/>
<feature type="region of interest" description="Disordered" evidence="1">
    <location>
        <begin position="1"/>
        <end position="22"/>
    </location>
</feature>
<dbReference type="KEGG" id="spun:BFF78_39525"/>
<reference evidence="3" key="1">
    <citation type="submission" date="2016-09" db="EMBL/GenBank/DDBJ databases">
        <title>Streptomyces puniciscabiei strain:TW1S1 Genome sequencing and assembly.</title>
        <authorList>
            <person name="Kim M.-K."/>
            <person name="Kim S.B."/>
        </authorList>
    </citation>
    <scope>NUCLEOTIDE SEQUENCE [LARGE SCALE GENOMIC DNA]</scope>
    <source>
        <strain evidence="3">TW1S1</strain>
    </source>
</reference>
<dbReference type="AlphaFoldDB" id="A0A1D7YLE2"/>
<dbReference type="EMBL" id="CP017248">
    <property type="protein sequence ID" value="AOR36344.1"/>
    <property type="molecule type" value="Genomic_DNA"/>
</dbReference>
<gene>
    <name evidence="2" type="ORF">BFF78_39525</name>
</gene>
<name>A0A1D7YLE2_9ACTN</name>
<sequence length="71" mass="7297">MSGAQPGLPRGVGQGHDSPAALFDTCTTPARATAGHILVHSWIEGHMSDHAVFTGPAEVRPGRAGLAPCIR</sequence>
<protein>
    <submittedName>
        <fullName evidence="2">Uncharacterized protein</fullName>
    </submittedName>
</protein>
<accession>A0A1D7YLE2</accession>
<evidence type="ECO:0000256" key="1">
    <source>
        <dbReference type="SAM" id="MobiDB-lite"/>
    </source>
</evidence>
<keyword evidence="3" id="KW-1185">Reference proteome</keyword>
<evidence type="ECO:0000313" key="3">
    <source>
        <dbReference type="Proteomes" id="UP000094960"/>
    </source>
</evidence>
<evidence type="ECO:0000313" key="2">
    <source>
        <dbReference type="EMBL" id="AOR36344.1"/>
    </source>
</evidence>
<dbReference type="Proteomes" id="UP000094960">
    <property type="component" value="Chromosome"/>
</dbReference>